<proteinExistence type="inferred from homology"/>
<evidence type="ECO:0000313" key="8">
    <source>
        <dbReference type="EMBL" id="AEP31256.1"/>
    </source>
</evidence>
<dbReference type="Pfam" id="PF00082">
    <property type="entry name" value="Peptidase_S8"/>
    <property type="match status" value="1"/>
</dbReference>
<protein>
    <submittedName>
        <fullName evidence="8">Alkaline serine protease</fullName>
    </submittedName>
</protein>
<dbReference type="STRING" id="1085623.GNIT_3161"/>
<dbReference type="SUPFAM" id="SSF52743">
    <property type="entry name" value="Subtilisin-like"/>
    <property type="match status" value="1"/>
</dbReference>
<evidence type="ECO:0000256" key="4">
    <source>
        <dbReference type="ARBA" id="ARBA00022825"/>
    </source>
</evidence>
<dbReference type="EMBL" id="CP003060">
    <property type="protein sequence ID" value="AEP31256.1"/>
    <property type="molecule type" value="Genomic_DNA"/>
</dbReference>
<dbReference type="AlphaFoldDB" id="G4QDY2"/>
<dbReference type="InterPro" id="IPR000209">
    <property type="entry name" value="Peptidase_S8/S53_dom"/>
</dbReference>
<evidence type="ECO:0000256" key="3">
    <source>
        <dbReference type="ARBA" id="ARBA00022801"/>
    </source>
</evidence>
<organism evidence="8 9">
    <name type="scientific">Glaciecola nitratireducens (strain JCM 12485 / KCTC 12276 / FR1064)</name>
    <dbReference type="NCBI Taxonomy" id="1085623"/>
    <lineage>
        <taxon>Bacteria</taxon>
        <taxon>Pseudomonadati</taxon>
        <taxon>Pseudomonadota</taxon>
        <taxon>Gammaproteobacteria</taxon>
        <taxon>Alteromonadales</taxon>
        <taxon>Alteromonadaceae</taxon>
        <taxon>Brumicola</taxon>
    </lineage>
</organism>
<evidence type="ECO:0000313" key="9">
    <source>
        <dbReference type="Proteomes" id="UP000009282"/>
    </source>
</evidence>
<feature type="domain" description="Peptidase S8/S53" evidence="7">
    <location>
        <begin position="144"/>
        <end position="426"/>
    </location>
</feature>
<dbReference type="Proteomes" id="UP000009282">
    <property type="component" value="Chromosome"/>
</dbReference>
<sequence>MGKLENITKPRKVNKITTAILGITMALTAAAWGISSFSSGEEYILQGASRPALVSAIQAENGVIIHQFKLIQAVSAKLTDEQVQGIASRNAMIRFFNENNQLSLSAAKDAGLVEARVFPKSAPRNSQIPKQIGANELHKEGITGKGVTVAIIDSGLGQFAELQQNTAGQERNIIVVDASGEDAAASEDLNGHGSHVASILADSSNVFDQYGAPTGAHSGVAPDVDLVMIKAFDEQGKASYSSVLQGIEYAINNKDSLNIRVLNVAFSFPATSFYWEDPINQALMRAWDNGITVIAPAGNGNNKDMSIGVPGNNPYVITVGAMDDNSTPLDTSDDVVASFSSFGPTLEGFMKPEVIAPGANVKGLVAKNSRLADKNKKSGISGTSQATAVTAGVVALMIQQDPSLTPDEIKCRLMSSASLATKQNGELAFSRYAQGAGLINASAAINATVVGCANNGLDISNDINLRSHYFGPAGLGGALLGEETRVEGVVWNNERAQPSNPVAEGVVWNNERAQPSNPVAEGVYGITNVPSQ</sequence>
<dbReference type="CDD" id="cd07487">
    <property type="entry name" value="Peptidases_S8_1"/>
    <property type="match status" value="1"/>
</dbReference>
<dbReference type="eggNOG" id="COG1404">
    <property type="taxonomic scope" value="Bacteria"/>
</dbReference>
<name>G4QDY2_GLANF</name>
<reference evidence="8 9" key="1">
    <citation type="journal article" date="2011" name="J. Bacteriol.">
        <title>Complete genome sequence of seawater bacterium Glaciecola nitratireducens FR1064T.</title>
        <authorList>
            <person name="Bian F."/>
            <person name="Qin Q.L."/>
            <person name="Xie B.B."/>
            <person name="Shu Y.L."/>
            <person name="Zhang X.Y."/>
            <person name="Yu Y."/>
            <person name="Chen B."/>
            <person name="Chen X.L."/>
            <person name="Zhou B.C."/>
            <person name="Zhang Y.Z."/>
        </authorList>
    </citation>
    <scope>NUCLEOTIDE SEQUENCE [LARGE SCALE GENOMIC DNA]</scope>
    <source>
        <strain evidence="9">JCM 12485 / KCTC 12276 / FR1064</strain>
    </source>
</reference>
<dbReference type="PANTHER" id="PTHR43806:SF11">
    <property type="entry name" value="CEREVISIN-RELATED"/>
    <property type="match status" value="1"/>
</dbReference>
<dbReference type="InterPro" id="IPR050131">
    <property type="entry name" value="Peptidase_S8_subtilisin-like"/>
</dbReference>
<dbReference type="KEGG" id="gni:GNIT_3161"/>
<evidence type="ECO:0000256" key="2">
    <source>
        <dbReference type="ARBA" id="ARBA00022670"/>
    </source>
</evidence>
<dbReference type="RefSeq" id="WP_014110127.1">
    <property type="nucleotide sequence ID" value="NC_016041.1"/>
</dbReference>
<gene>
    <name evidence="8" type="ordered locus">GNIT_3161</name>
</gene>
<dbReference type="Gene3D" id="3.40.50.200">
    <property type="entry name" value="Peptidase S8/S53 domain"/>
    <property type="match status" value="1"/>
</dbReference>
<evidence type="ECO:0000256" key="5">
    <source>
        <dbReference type="PIRSR" id="PIRSR615500-1"/>
    </source>
</evidence>
<keyword evidence="2 6" id="KW-0645">Protease</keyword>
<feature type="active site" description="Charge relay system" evidence="5 6">
    <location>
        <position position="192"/>
    </location>
</feature>
<keyword evidence="3 6" id="KW-0378">Hydrolase</keyword>
<dbReference type="InterPro" id="IPR036852">
    <property type="entry name" value="Peptidase_S8/S53_dom_sf"/>
</dbReference>
<evidence type="ECO:0000256" key="6">
    <source>
        <dbReference type="PROSITE-ProRule" id="PRU01240"/>
    </source>
</evidence>
<dbReference type="PROSITE" id="PS51892">
    <property type="entry name" value="SUBTILASE"/>
    <property type="match status" value="1"/>
</dbReference>
<comment type="similarity">
    <text evidence="1 6">Belongs to the peptidase S8 family.</text>
</comment>
<keyword evidence="9" id="KW-1185">Reference proteome</keyword>
<dbReference type="PRINTS" id="PR00723">
    <property type="entry name" value="SUBTILISIN"/>
</dbReference>
<feature type="active site" description="Charge relay system" evidence="5 6">
    <location>
        <position position="384"/>
    </location>
</feature>
<keyword evidence="4 6" id="KW-0720">Serine protease</keyword>
<evidence type="ECO:0000259" key="7">
    <source>
        <dbReference type="Pfam" id="PF00082"/>
    </source>
</evidence>
<dbReference type="InterPro" id="IPR015500">
    <property type="entry name" value="Peptidase_S8_subtilisin-rel"/>
</dbReference>
<accession>G4QDY2</accession>
<dbReference type="GO" id="GO:0004252">
    <property type="term" value="F:serine-type endopeptidase activity"/>
    <property type="evidence" value="ECO:0007669"/>
    <property type="project" value="UniProtKB-UniRule"/>
</dbReference>
<dbReference type="HOGENOM" id="CLU_511678_0_0_6"/>
<dbReference type="OrthoDB" id="9795680at2"/>
<evidence type="ECO:0000256" key="1">
    <source>
        <dbReference type="ARBA" id="ARBA00011073"/>
    </source>
</evidence>
<dbReference type="GO" id="GO:0006508">
    <property type="term" value="P:proteolysis"/>
    <property type="evidence" value="ECO:0007669"/>
    <property type="project" value="UniProtKB-KW"/>
</dbReference>
<dbReference type="PANTHER" id="PTHR43806">
    <property type="entry name" value="PEPTIDASE S8"/>
    <property type="match status" value="1"/>
</dbReference>
<feature type="active site" description="Charge relay system" evidence="5 6">
    <location>
        <position position="153"/>
    </location>
</feature>